<keyword evidence="2" id="KW-1185">Reference proteome</keyword>
<protein>
    <submittedName>
        <fullName evidence="1">Uncharacterized protein</fullName>
    </submittedName>
</protein>
<sequence length="170" mass="20178">MRDIMDLSIEDRVVICLAYAEQTLYYFEHEFNDGMYDIAFERFRTIISLGYDWLAGSKVNWEVPYELCNDDERENGCFNFIATYECSAKYETPTSVLIWTLYYFIYQCAHSSNEKYFPQDLWDGSLPMDDEKKVFDSLYTDVSSYLSAEACEILRDVWQRLSAIRKYSEP</sequence>
<reference evidence="2" key="1">
    <citation type="journal article" date="2019" name="Int. J. Syst. Evol. Microbiol.">
        <title>The Global Catalogue of Microorganisms (GCM) 10K type strain sequencing project: providing services to taxonomists for standard genome sequencing and annotation.</title>
        <authorList>
            <consortium name="The Broad Institute Genomics Platform"/>
            <consortium name="The Broad Institute Genome Sequencing Center for Infectious Disease"/>
            <person name="Wu L."/>
            <person name="Ma J."/>
        </authorList>
    </citation>
    <scope>NUCLEOTIDE SEQUENCE [LARGE SCALE GENOMIC DNA]</scope>
    <source>
        <strain evidence="2">CCUG 59189</strain>
    </source>
</reference>
<gene>
    <name evidence="1" type="ORF">ACFQ3W_09925</name>
</gene>
<proteinExistence type="predicted"/>
<comment type="caution">
    <text evidence="1">The sequence shown here is derived from an EMBL/GenBank/DDBJ whole genome shotgun (WGS) entry which is preliminary data.</text>
</comment>
<accession>A0ABW3RXY4</accession>
<name>A0ABW3RXY4_9BACL</name>
<dbReference type="Proteomes" id="UP001597262">
    <property type="component" value="Unassembled WGS sequence"/>
</dbReference>
<evidence type="ECO:0000313" key="1">
    <source>
        <dbReference type="EMBL" id="MFD1176615.1"/>
    </source>
</evidence>
<dbReference type="EMBL" id="JBHTLM010000006">
    <property type="protein sequence ID" value="MFD1176615.1"/>
    <property type="molecule type" value="Genomic_DNA"/>
</dbReference>
<evidence type="ECO:0000313" key="2">
    <source>
        <dbReference type="Proteomes" id="UP001597262"/>
    </source>
</evidence>
<organism evidence="1 2">
    <name type="scientific">Paenibacillus puldeungensis</name>
    <dbReference type="NCBI Taxonomy" id="696536"/>
    <lineage>
        <taxon>Bacteria</taxon>
        <taxon>Bacillati</taxon>
        <taxon>Bacillota</taxon>
        <taxon>Bacilli</taxon>
        <taxon>Bacillales</taxon>
        <taxon>Paenibacillaceae</taxon>
        <taxon>Paenibacillus</taxon>
    </lineage>
</organism>